<proteinExistence type="evidence at transcript level"/>
<sequence>MIKGSEALSNCQHVLQQQSTTFYENFLRALLNVQLLKNSTITNQELTGLCDEYLEAAVDIFYYLIVMAEQIAWKAMEVTHPNLTSHTLFSAISKHPNLELFLDLLMRKCVSLWTQGDVKSSPDVTAAVVGSNSALTPSECVRLYRSFVVLYRIITKIRTAKHRACSKYKEEFKYYIRPDSVTAKIPESYPACAILRNVIRSVAVLVLPGQNSR</sequence>
<accession>A0A6F9D8G4</accession>
<dbReference type="PANTHER" id="PTHR35354">
    <property type="entry name" value="RGD1561648"/>
    <property type="match status" value="1"/>
</dbReference>
<evidence type="ECO:0000313" key="1">
    <source>
        <dbReference type="EMBL" id="CAB3226517.1"/>
    </source>
</evidence>
<name>A0A6F9D8G4_9ASCI</name>
<organism evidence="1">
    <name type="scientific">Phallusia mammillata</name>
    <dbReference type="NCBI Taxonomy" id="59560"/>
    <lineage>
        <taxon>Eukaryota</taxon>
        <taxon>Metazoa</taxon>
        <taxon>Chordata</taxon>
        <taxon>Tunicata</taxon>
        <taxon>Ascidiacea</taxon>
        <taxon>Phlebobranchia</taxon>
        <taxon>Ascidiidae</taxon>
        <taxon>Phallusia</taxon>
    </lineage>
</organism>
<reference evidence="1" key="1">
    <citation type="submission" date="2020-04" db="EMBL/GenBank/DDBJ databases">
        <authorList>
            <person name="Neveu A P."/>
        </authorList>
    </citation>
    <scope>NUCLEOTIDE SEQUENCE</scope>
    <source>
        <tissue evidence="1">Whole embryo</tissue>
    </source>
</reference>
<dbReference type="PANTHER" id="PTHR35354:SF1">
    <property type="entry name" value="RGD1561648"/>
    <property type="match status" value="1"/>
</dbReference>
<protein>
    <submittedName>
        <fullName evidence="1">Uncharacterized protein C12orf56</fullName>
    </submittedName>
</protein>
<dbReference type="Pfam" id="PF15087">
    <property type="entry name" value="DUF4551"/>
    <property type="match status" value="1"/>
</dbReference>
<dbReference type="InterPro" id="IPR027878">
    <property type="entry name" value="DUF4551"/>
</dbReference>
<dbReference type="EMBL" id="LR783434">
    <property type="protein sequence ID" value="CAB3226517.1"/>
    <property type="molecule type" value="mRNA"/>
</dbReference>
<gene>
    <name evidence="1" type="primary">C12orf56</name>
</gene>
<dbReference type="AlphaFoldDB" id="A0A6F9D8G4"/>